<dbReference type="Proteomes" id="UP000295083">
    <property type="component" value="Unassembled WGS sequence"/>
</dbReference>
<feature type="domain" description="Alcohol dehydrogenase-like N-terminal" evidence="14">
    <location>
        <begin position="38"/>
        <end position="141"/>
    </location>
</feature>
<evidence type="ECO:0000256" key="5">
    <source>
        <dbReference type="ARBA" id="ARBA00022935"/>
    </source>
</evidence>
<evidence type="ECO:0000256" key="10">
    <source>
        <dbReference type="ARBA" id="ARBA00039783"/>
    </source>
</evidence>
<dbReference type="SUPFAM" id="SSF50129">
    <property type="entry name" value="GroES-like"/>
    <property type="match status" value="1"/>
</dbReference>
<evidence type="ECO:0000256" key="7">
    <source>
        <dbReference type="ARBA" id="ARBA00023027"/>
    </source>
</evidence>
<comment type="cofactor">
    <cofactor evidence="1 12">
        <name>Zn(2+)</name>
        <dbReference type="ChEBI" id="CHEBI:29105"/>
    </cofactor>
</comment>
<gene>
    <name evidence="15" type="primary">lad1</name>
    <name evidence="15" type="ORF">C8035_v011157</name>
</gene>
<dbReference type="GO" id="GO:0003939">
    <property type="term" value="F:L-iditol 2-dehydrogenase (NAD+) activity"/>
    <property type="evidence" value="ECO:0007669"/>
    <property type="project" value="TreeGrafter"/>
</dbReference>
<comment type="catalytic activity">
    <reaction evidence="11">
        <text>L-arabinitol + NAD(+) = L-xylulose + NADH + H(+)</text>
        <dbReference type="Rhea" id="RHEA:16381"/>
        <dbReference type="ChEBI" id="CHEBI:15378"/>
        <dbReference type="ChEBI" id="CHEBI:17399"/>
        <dbReference type="ChEBI" id="CHEBI:18403"/>
        <dbReference type="ChEBI" id="CHEBI:57540"/>
        <dbReference type="ChEBI" id="CHEBI:57945"/>
        <dbReference type="EC" id="1.1.1.12"/>
    </reaction>
</comment>
<dbReference type="Pfam" id="PF08240">
    <property type="entry name" value="ADH_N"/>
    <property type="match status" value="1"/>
</dbReference>
<accession>A0A4R8PVU7</accession>
<evidence type="ECO:0000259" key="13">
    <source>
        <dbReference type="Pfam" id="PF00107"/>
    </source>
</evidence>
<dbReference type="InterPro" id="IPR002328">
    <property type="entry name" value="ADH_Zn_CS"/>
</dbReference>
<dbReference type="InterPro" id="IPR011032">
    <property type="entry name" value="GroES-like_sf"/>
</dbReference>
<dbReference type="InterPro" id="IPR036291">
    <property type="entry name" value="NAD(P)-bd_dom_sf"/>
</dbReference>
<dbReference type="FunFam" id="3.40.50.720:FF:000068">
    <property type="entry name" value="Sorbitol dehydrogenase"/>
    <property type="match status" value="1"/>
</dbReference>
<proteinExistence type="inferred from homology"/>
<dbReference type="Gene3D" id="3.90.180.10">
    <property type="entry name" value="Medium-chain alcohol dehydrogenases, catalytic domain"/>
    <property type="match status" value="2"/>
</dbReference>
<comment type="similarity">
    <text evidence="2 12">Belongs to the zinc-containing alcohol dehydrogenase family.</text>
</comment>
<organism evidence="15 16">
    <name type="scientific">Colletotrichum spinosum</name>
    <dbReference type="NCBI Taxonomy" id="1347390"/>
    <lineage>
        <taxon>Eukaryota</taxon>
        <taxon>Fungi</taxon>
        <taxon>Dikarya</taxon>
        <taxon>Ascomycota</taxon>
        <taxon>Pezizomycotina</taxon>
        <taxon>Sordariomycetes</taxon>
        <taxon>Hypocreomycetidae</taxon>
        <taxon>Glomerellales</taxon>
        <taxon>Glomerellaceae</taxon>
        <taxon>Colletotrichum</taxon>
        <taxon>Colletotrichum orbiculare species complex</taxon>
    </lineage>
</organism>
<dbReference type="InterPro" id="IPR013149">
    <property type="entry name" value="ADH-like_C"/>
</dbReference>
<keyword evidence="16" id="KW-1185">Reference proteome</keyword>
<evidence type="ECO:0000256" key="4">
    <source>
        <dbReference type="ARBA" id="ARBA00022833"/>
    </source>
</evidence>
<dbReference type="GO" id="GO:0006062">
    <property type="term" value="P:sorbitol catabolic process"/>
    <property type="evidence" value="ECO:0007669"/>
    <property type="project" value="TreeGrafter"/>
</dbReference>
<keyword evidence="5" id="KW-0054">Arabinose catabolism</keyword>
<evidence type="ECO:0000256" key="1">
    <source>
        <dbReference type="ARBA" id="ARBA00001947"/>
    </source>
</evidence>
<dbReference type="GO" id="GO:0050019">
    <property type="term" value="F:L-arabinitol 4-dehydrogenase activity"/>
    <property type="evidence" value="ECO:0007669"/>
    <property type="project" value="UniProtKB-EC"/>
</dbReference>
<name>A0A4R8PVU7_9PEZI</name>
<dbReference type="PANTHER" id="PTHR43161:SF13">
    <property type="entry name" value="D-XYLULOSE REDUCTASE"/>
    <property type="match status" value="1"/>
</dbReference>
<evidence type="ECO:0000256" key="11">
    <source>
        <dbReference type="ARBA" id="ARBA00049317"/>
    </source>
</evidence>
<sequence>MSDSTVVDILRRKPENLAVCTNPQHELYLKRTEVPTPGDGECLVHVRATGICGSDVHFWKAGHIGEMVVTGENGLGHESAGVVIATGPNVAKFKVGDRVALECGIPCMKASCFFCRTGRYNACPDVVFFSTPPYHGTLTRYHRSGVRLGDPVVICGSGPIGIATLLAANAAGANPIVITDINQDRLKIAKRAVPRARTFLVPSGKEPQAIAEEVKTLLGQEAKMVLECTGVESSVICGIYACRFGGMVFVIGCGKDFATIPFMYMAGKEIDLRFQYRYRDIYPRAIGLVAEGIIDLKPLVTHRFTLEEGEKAFETASDPTALALKVQVTDE</sequence>
<dbReference type="PANTHER" id="PTHR43161">
    <property type="entry name" value="SORBITOL DEHYDROGENASE"/>
    <property type="match status" value="1"/>
</dbReference>
<dbReference type="PROSITE" id="PS00059">
    <property type="entry name" value="ADH_ZINC"/>
    <property type="match status" value="1"/>
</dbReference>
<keyword evidence="6" id="KW-0560">Oxidoreductase</keyword>
<evidence type="ECO:0000313" key="16">
    <source>
        <dbReference type="Proteomes" id="UP000295083"/>
    </source>
</evidence>
<reference evidence="15 16" key="1">
    <citation type="submission" date="2018-11" db="EMBL/GenBank/DDBJ databases">
        <title>Genome sequence and assembly of Colletotrichum spinosum.</title>
        <authorList>
            <person name="Gan P."/>
            <person name="Shirasu K."/>
        </authorList>
    </citation>
    <scope>NUCLEOTIDE SEQUENCE [LARGE SCALE GENOMIC DNA]</scope>
    <source>
        <strain evidence="15 16">CBS 515.97</strain>
    </source>
</reference>
<evidence type="ECO:0000256" key="6">
    <source>
        <dbReference type="ARBA" id="ARBA00023002"/>
    </source>
</evidence>
<dbReference type="GO" id="GO:0019568">
    <property type="term" value="P:arabinose catabolic process"/>
    <property type="evidence" value="ECO:0007669"/>
    <property type="project" value="UniProtKB-KW"/>
</dbReference>
<dbReference type="EMBL" id="QAPG01000207">
    <property type="protein sequence ID" value="TDZ29608.1"/>
    <property type="molecule type" value="Genomic_DNA"/>
</dbReference>
<dbReference type="AlphaFoldDB" id="A0A4R8PVU7"/>
<keyword evidence="3 12" id="KW-0479">Metal-binding</keyword>
<comment type="pathway">
    <text evidence="8">Carbohydrate degradation; L-arabinose degradation via L-arabinitol; D-xylulose 5-phosphate from L-arabinose (fungal route): step 2/5.</text>
</comment>
<comment type="caution">
    <text evidence="15">The sequence shown here is derived from an EMBL/GenBank/DDBJ whole genome shotgun (WGS) entry which is preliminary data.</text>
</comment>
<dbReference type="EC" id="1.1.1.12" evidence="9"/>
<evidence type="ECO:0000256" key="8">
    <source>
        <dbReference type="ARBA" id="ARBA00037881"/>
    </source>
</evidence>
<evidence type="ECO:0000313" key="15">
    <source>
        <dbReference type="EMBL" id="TDZ29608.1"/>
    </source>
</evidence>
<keyword evidence="7" id="KW-0520">NAD</keyword>
<evidence type="ECO:0000256" key="3">
    <source>
        <dbReference type="ARBA" id="ARBA00022723"/>
    </source>
</evidence>
<evidence type="ECO:0000259" key="14">
    <source>
        <dbReference type="Pfam" id="PF08240"/>
    </source>
</evidence>
<dbReference type="GO" id="GO:0008270">
    <property type="term" value="F:zinc ion binding"/>
    <property type="evidence" value="ECO:0007669"/>
    <property type="project" value="InterPro"/>
</dbReference>
<dbReference type="Gene3D" id="3.40.50.720">
    <property type="entry name" value="NAD(P)-binding Rossmann-like Domain"/>
    <property type="match status" value="1"/>
</dbReference>
<evidence type="ECO:0000256" key="9">
    <source>
        <dbReference type="ARBA" id="ARBA00038954"/>
    </source>
</evidence>
<keyword evidence="4 12" id="KW-0862">Zinc</keyword>
<evidence type="ECO:0000256" key="12">
    <source>
        <dbReference type="RuleBase" id="RU361277"/>
    </source>
</evidence>
<dbReference type="InterPro" id="IPR013154">
    <property type="entry name" value="ADH-like_N"/>
</dbReference>
<evidence type="ECO:0000256" key="2">
    <source>
        <dbReference type="ARBA" id="ARBA00008072"/>
    </source>
</evidence>
<protein>
    <recommendedName>
        <fullName evidence="10">L-arabinitol 4-dehydrogenase</fullName>
        <ecNumber evidence="9">1.1.1.12</ecNumber>
    </recommendedName>
</protein>
<dbReference type="InterPro" id="IPR045306">
    <property type="entry name" value="SDH-like"/>
</dbReference>
<dbReference type="CDD" id="cd05285">
    <property type="entry name" value="sorbitol_DH"/>
    <property type="match status" value="1"/>
</dbReference>
<dbReference type="SUPFAM" id="SSF51735">
    <property type="entry name" value="NAD(P)-binding Rossmann-fold domains"/>
    <property type="match status" value="1"/>
</dbReference>
<keyword evidence="5" id="KW-0119">Carbohydrate metabolism</keyword>
<dbReference type="Pfam" id="PF00107">
    <property type="entry name" value="ADH_zinc_N"/>
    <property type="match status" value="1"/>
</dbReference>
<feature type="domain" description="Alcohol dehydrogenase-like C-terminal" evidence="13">
    <location>
        <begin position="159"/>
        <end position="290"/>
    </location>
</feature>